<dbReference type="AlphaFoldDB" id="A0A0B2BX44"/>
<dbReference type="STRING" id="1572751.PK98_14430"/>
<sequence length="564" mass="61345">MLPSSIRPSVAENTIIKVTRLFNGTLTDVLNELLQNARRAGASCVAISHHTDDDIATICVTDDGSGVEQPANLLTLGSSGWDGSTIAREDPAGMGVFSLAGREVTITSCHAAHDSAWRVTIPADGWTGETDLVLHPAEHPIGTSLRFSIEQSPSQPKAEQAIAAVARFFPLPVIVNGIEAKREGFLDSALHRTSWRGTTIGVHAGSNSWKEPSVNFHGLTINHKLVTVSESLTARHYHARVDIGDTAGLQLLLPARKEFVVNEAYAELLIACERAIYEHIALQPSHRLSFEDWQRAAELGVTLPEADPVLKRWAPATSHSEYGNPSLSRQGASGEEIPVDAGTVIVLGDDAFVEQPFDRALVTHPMGPYLAAEHSSYAGFAWYDAVARLQDVEFVVTTVDGQILSATEMAADQFKADLRAQAIACRWNIATAAGDVLRQETTPTDIALFVDDDYWWENLEALRIAWTDTRALKPEELVNLLECVCFSPSDDSAADSWDTQHEAFLRDARSRANTLLLSADEAIVANIRDLIFANRWRLPQGRTVTIAIGQEAVAVELGDLPEAA</sequence>
<accession>A0A0B2BX44</accession>
<evidence type="ECO:0000313" key="2">
    <source>
        <dbReference type="Proteomes" id="UP000030988"/>
    </source>
</evidence>
<dbReference type="SUPFAM" id="SSF55874">
    <property type="entry name" value="ATPase domain of HSP90 chaperone/DNA topoisomerase II/histidine kinase"/>
    <property type="match status" value="1"/>
</dbReference>
<dbReference type="InterPro" id="IPR036890">
    <property type="entry name" value="HATPase_C_sf"/>
</dbReference>
<protein>
    <recommendedName>
        <fullName evidence="3">ATP-binding protein</fullName>
    </recommendedName>
</protein>
<dbReference type="EMBL" id="JTDN01000003">
    <property type="protein sequence ID" value="KHL24196.1"/>
    <property type="molecule type" value="Genomic_DNA"/>
</dbReference>
<keyword evidence="2" id="KW-1185">Reference proteome</keyword>
<dbReference type="Proteomes" id="UP000030988">
    <property type="component" value="Unassembled WGS sequence"/>
</dbReference>
<proteinExistence type="predicted"/>
<comment type="caution">
    <text evidence="1">The sequence shown here is derived from an EMBL/GenBank/DDBJ whole genome shotgun (WGS) entry which is preliminary data.</text>
</comment>
<dbReference type="Gene3D" id="3.30.565.10">
    <property type="entry name" value="Histidine kinase-like ATPase, C-terminal domain"/>
    <property type="match status" value="1"/>
</dbReference>
<reference evidence="1 2" key="1">
    <citation type="submission" date="2014-11" db="EMBL/GenBank/DDBJ databases">
        <title>Draft genome sequence of Kirrobacter mercurialis.</title>
        <authorList>
            <person name="Coil D.A."/>
            <person name="Eisen J.A."/>
        </authorList>
    </citation>
    <scope>NUCLEOTIDE SEQUENCE [LARGE SCALE GENOMIC DNA]</scope>
    <source>
        <strain evidence="1 2">Coronado</strain>
    </source>
</reference>
<name>A0A0B2BX44_9SPHN</name>
<gene>
    <name evidence="1" type="ORF">PK98_14430</name>
</gene>
<evidence type="ECO:0008006" key="3">
    <source>
        <dbReference type="Google" id="ProtNLM"/>
    </source>
</evidence>
<evidence type="ECO:0000313" key="1">
    <source>
        <dbReference type="EMBL" id="KHL24196.1"/>
    </source>
</evidence>
<organism evidence="1 2">
    <name type="scientific">Croceibacterium mercuriale</name>
    <dbReference type="NCBI Taxonomy" id="1572751"/>
    <lineage>
        <taxon>Bacteria</taxon>
        <taxon>Pseudomonadati</taxon>
        <taxon>Pseudomonadota</taxon>
        <taxon>Alphaproteobacteria</taxon>
        <taxon>Sphingomonadales</taxon>
        <taxon>Erythrobacteraceae</taxon>
        <taxon>Croceibacterium</taxon>
    </lineage>
</organism>